<feature type="transmembrane region" description="Helical" evidence="5">
    <location>
        <begin position="36"/>
        <end position="54"/>
    </location>
</feature>
<keyword evidence="4 5" id="KW-0472">Membrane</keyword>
<feature type="transmembrane region" description="Helical" evidence="5">
    <location>
        <begin position="86"/>
        <end position="109"/>
    </location>
</feature>
<feature type="transmembrane region" description="Helical" evidence="5">
    <location>
        <begin position="208"/>
        <end position="227"/>
    </location>
</feature>
<dbReference type="GO" id="GO:0065002">
    <property type="term" value="P:intracellular protein transmembrane transport"/>
    <property type="evidence" value="ECO:0007669"/>
    <property type="project" value="TreeGrafter"/>
</dbReference>
<keyword evidence="3 5" id="KW-1133">Transmembrane helix</keyword>
<evidence type="ECO:0000313" key="6">
    <source>
        <dbReference type="EMBL" id="KKM71111.1"/>
    </source>
</evidence>
<gene>
    <name evidence="6" type="ORF">LCGC14_1433950</name>
</gene>
<evidence type="ECO:0008006" key="7">
    <source>
        <dbReference type="Google" id="ProtNLM"/>
    </source>
</evidence>
<evidence type="ECO:0000256" key="5">
    <source>
        <dbReference type="SAM" id="Phobius"/>
    </source>
</evidence>
<feature type="transmembrane region" description="Helical" evidence="5">
    <location>
        <begin position="177"/>
        <end position="196"/>
    </location>
</feature>
<sequence length="262" mass="29206">MSRVAPPEPPGEAPQEQPGERYLTVLEHIEELRFRLFISAAFVVIGLGVSVFFGNDIIDFLKKPAEARSENFELQFIEPFELFVTYFRVSLLGGLILGMPMIVYQGLRFVSPGLDASERRWLHATVAGTFLLFLGGVAFAYYVALPPALDFLLDFGGGDIAKANIRVSSYVDFVTRLLFWTGVAFQTPLIVMYLARFRVVTPGQLLRWWRFAFVGAFIVAAVVTPTIDPVTQSLVAGPIIVLYFLGIILAVFVQPRRRPGPD</sequence>
<accession>A0A0F9K8Z3</accession>
<organism evidence="6">
    <name type="scientific">marine sediment metagenome</name>
    <dbReference type="NCBI Taxonomy" id="412755"/>
    <lineage>
        <taxon>unclassified sequences</taxon>
        <taxon>metagenomes</taxon>
        <taxon>ecological metagenomes</taxon>
    </lineage>
</organism>
<name>A0A0F9K8Z3_9ZZZZ</name>
<dbReference type="NCBIfam" id="TIGR00945">
    <property type="entry name" value="tatC"/>
    <property type="match status" value="1"/>
</dbReference>
<dbReference type="GO" id="GO:0043953">
    <property type="term" value="P:protein transport by the Tat complex"/>
    <property type="evidence" value="ECO:0007669"/>
    <property type="project" value="TreeGrafter"/>
</dbReference>
<keyword evidence="2 5" id="KW-0812">Transmembrane</keyword>
<dbReference type="HAMAP" id="MF_00902">
    <property type="entry name" value="TatC"/>
    <property type="match status" value="1"/>
</dbReference>
<dbReference type="EMBL" id="LAZR01009697">
    <property type="protein sequence ID" value="KKM71111.1"/>
    <property type="molecule type" value="Genomic_DNA"/>
</dbReference>
<dbReference type="InterPro" id="IPR002033">
    <property type="entry name" value="TatC"/>
</dbReference>
<dbReference type="PANTHER" id="PTHR30371">
    <property type="entry name" value="SEC-INDEPENDENT PROTEIN TRANSLOCASE PROTEIN TATC"/>
    <property type="match status" value="1"/>
</dbReference>
<comment type="subcellular location">
    <subcellularLocation>
        <location evidence="1">Membrane</location>
        <topology evidence="1">Multi-pass membrane protein</topology>
    </subcellularLocation>
</comment>
<evidence type="ECO:0000256" key="1">
    <source>
        <dbReference type="ARBA" id="ARBA00004141"/>
    </source>
</evidence>
<reference evidence="6" key="1">
    <citation type="journal article" date="2015" name="Nature">
        <title>Complex archaea that bridge the gap between prokaryotes and eukaryotes.</title>
        <authorList>
            <person name="Spang A."/>
            <person name="Saw J.H."/>
            <person name="Jorgensen S.L."/>
            <person name="Zaremba-Niedzwiedzka K."/>
            <person name="Martijn J."/>
            <person name="Lind A.E."/>
            <person name="van Eijk R."/>
            <person name="Schleper C."/>
            <person name="Guy L."/>
            <person name="Ettema T.J."/>
        </authorList>
    </citation>
    <scope>NUCLEOTIDE SEQUENCE</scope>
</reference>
<dbReference type="PRINTS" id="PR01840">
    <property type="entry name" value="TATCFAMILY"/>
</dbReference>
<feature type="transmembrane region" description="Helical" evidence="5">
    <location>
        <begin position="121"/>
        <end position="144"/>
    </location>
</feature>
<dbReference type="GO" id="GO:0033281">
    <property type="term" value="C:TAT protein transport complex"/>
    <property type="evidence" value="ECO:0007669"/>
    <property type="project" value="TreeGrafter"/>
</dbReference>
<dbReference type="PANTHER" id="PTHR30371:SF0">
    <property type="entry name" value="SEC-INDEPENDENT PROTEIN TRANSLOCASE PROTEIN TATC, CHLOROPLASTIC-RELATED"/>
    <property type="match status" value="1"/>
</dbReference>
<evidence type="ECO:0000256" key="3">
    <source>
        <dbReference type="ARBA" id="ARBA00022989"/>
    </source>
</evidence>
<dbReference type="Pfam" id="PF00902">
    <property type="entry name" value="TatC"/>
    <property type="match status" value="1"/>
</dbReference>
<dbReference type="AlphaFoldDB" id="A0A0F9K8Z3"/>
<evidence type="ECO:0000256" key="4">
    <source>
        <dbReference type="ARBA" id="ARBA00023136"/>
    </source>
</evidence>
<comment type="caution">
    <text evidence="6">The sequence shown here is derived from an EMBL/GenBank/DDBJ whole genome shotgun (WGS) entry which is preliminary data.</text>
</comment>
<feature type="transmembrane region" description="Helical" evidence="5">
    <location>
        <begin position="233"/>
        <end position="253"/>
    </location>
</feature>
<protein>
    <recommendedName>
        <fullName evidence="7">Sec-independent protein translocase protein TatC</fullName>
    </recommendedName>
</protein>
<dbReference type="GO" id="GO:0009977">
    <property type="term" value="F:proton motive force dependent protein transmembrane transporter activity"/>
    <property type="evidence" value="ECO:0007669"/>
    <property type="project" value="TreeGrafter"/>
</dbReference>
<evidence type="ECO:0000256" key="2">
    <source>
        <dbReference type="ARBA" id="ARBA00022692"/>
    </source>
</evidence>
<proteinExistence type="inferred from homology"/>